<proteinExistence type="predicted"/>
<keyword evidence="2" id="KW-1185">Reference proteome</keyword>
<organism evidence="1 2">
    <name type="scientific">Bradyrhizobium valentinum</name>
    <dbReference type="NCBI Taxonomy" id="1518501"/>
    <lineage>
        <taxon>Bacteria</taxon>
        <taxon>Pseudomonadati</taxon>
        <taxon>Pseudomonadota</taxon>
        <taxon>Alphaproteobacteria</taxon>
        <taxon>Hyphomicrobiales</taxon>
        <taxon>Nitrobacteraceae</taxon>
        <taxon>Bradyrhizobium</taxon>
    </lineage>
</organism>
<protein>
    <submittedName>
        <fullName evidence="1">Uncharacterized protein</fullName>
    </submittedName>
</protein>
<gene>
    <name evidence="1" type="ORF">CP49_40355</name>
</gene>
<evidence type="ECO:0000313" key="2">
    <source>
        <dbReference type="Proteomes" id="UP000051913"/>
    </source>
</evidence>
<reference evidence="1 2" key="1">
    <citation type="submission" date="2014-03" db="EMBL/GenBank/DDBJ databases">
        <title>Bradyrhizobium valentinum sp. nov., isolated from effective nodules of Lupinus mariae-josephae, a lupine endemic of basic-lime soils in Eastern Spain.</title>
        <authorList>
            <person name="Duran D."/>
            <person name="Rey L."/>
            <person name="Navarro A."/>
            <person name="Busquets A."/>
            <person name="Imperial J."/>
            <person name="Ruiz-Argueso T."/>
        </authorList>
    </citation>
    <scope>NUCLEOTIDE SEQUENCE [LARGE SCALE GENOMIC DNA]</scope>
    <source>
        <strain evidence="1 2">LmjM3</strain>
    </source>
</reference>
<dbReference type="Proteomes" id="UP000051913">
    <property type="component" value="Unassembled WGS sequence"/>
</dbReference>
<accession>A0A0R3LKE3</accession>
<name>A0A0R3LKE3_9BRAD</name>
<evidence type="ECO:0000313" key="1">
    <source>
        <dbReference type="EMBL" id="KRR06415.1"/>
    </source>
</evidence>
<dbReference type="EMBL" id="LLXX01000108">
    <property type="protein sequence ID" value="KRR06415.1"/>
    <property type="molecule type" value="Genomic_DNA"/>
</dbReference>
<dbReference type="OrthoDB" id="8243804at2"/>
<comment type="caution">
    <text evidence="1">The sequence shown here is derived from an EMBL/GenBank/DDBJ whole genome shotgun (WGS) entry which is preliminary data.</text>
</comment>
<sequence length="68" mass="7539">MSTASTLHPMTGFNPSEPAILHDRVADQIVTWTGEQADDFRRACRARDDGSVAWREYVFDGWGNVLGG</sequence>
<dbReference type="RefSeq" id="WP_057851286.1">
    <property type="nucleotide sequence ID" value="NZ_LLXX01000108.1"/>
</dbReference>
<dbReference type="AlphaFoldDB" id="A0A0R3LKE3"/>